<accession>A0A2G8JH19</accession>
<organism evidence="3 4">
    <name type="scientific">Stichopus japonicus</name>
    <name type="common">Sea cucumber</name>
    <dbReference type="NCBI Taxonomy" id="307972"/>
    <lineage>
        <taxon>Eukaryota</taxon>
        <taxon>Metazoa</taxon>
        <taxon>Echinodermata</taxon>
        <taxon>Eleutherozoa</taxon>
        <taxon>Echinozoa</taxon>
        <taxon>Holothuroidea</taxon>
        <taxon>Aspidochirotacea</taxon>
        <taxon>Aspidochirotida</taxon>
        <taxon>Stichopodidae</taxon>
        <taxon>Apostichopus</taxon>
    </lineage>
</organism>
<keyword evidence="2" id="KW-0812">Transmembrane</keyword>
<keyword evidence="2" id="KW-1133">Transmembrane helix</keyword>
<sequence length="179" mass="19866">MSGIFGGYTDDHPKELIYTHLDILPPTDASLPTTTDETTGAGQTGSNDVILILTLVVTCLSVVIILISVLVLIFVCKIKTPTEDLNSLEKKLAETHHYHIDTSDERSANRSKLDPNQALPPVPEDTSYMELNVKTRQDEGPYYLAPNSNTFTKQTFWGGCKGRFFVLFLFLERNNGNSS</sequence>
<protein>
    <submittedName>
        <fullName evidence="3">Uncharacterized protein</fullName>
    </submittedName>
</protein>
<dbReference type="EMBL" id="MRZV01002002">
    <property type="protein sequence ID" value="PIK35037.1"/>
    <property type="molecule type" value="Genomic_DNA"/>
</dbReference>
<name>A0A2G8JH19_STIJA</name>
<evidence type="ECO:0000256" key="1">
    <source>
        <dbReference type="SAM" id="MobiDB-lite"/>
    </source>
</evidence>
<keyword evidence="4" id="KW-1185">Reference proteome</keyword>
<dbReference type="AlphaFoldDB" id="A0A2G8JH19"/>
<feature type="transmembrane region" description="Helical" evidence="2">
    <location>
        <begin position="49"/>
        <end position="75"/>
    </location>
</feature>
<comment type="caution">
    <text evidence="3">The sequence shown here is derived from an EMBL/GenBank/DDBJ whole genome shotgun (WGS) entry which is preliminary data.</text>
</comment>
<keyword evidence="2" id="KW-0472">Membrane</keyword>
<dbReference type="Proteomes" id="UP000230750">
    <property type="component" value="Unassembled WGS sequence"/>
</dbReference>
<reference evidence="3 4" key="1">
    <citation type="journal article" date="2017" name="PLoS Biol.">
        <title>The sea cucumber genome provides insights into morphological evolution and visceral regeneration.</title>
        <authorList>
            <person name="Zhang X."/>
            <person name="Sun L."/>
            <person name="Yuan J."/>
            <person name="Sun Y."/>
            <person name="Gao Y."/>
            <person name="Zhang L."/>
            <person name="Li S."/>
            <person name="Dai H."/>
            <person name="Hamel J.F."/>
            <person name="Liu C."/>
            <person name="Yu Y."/>
            <person name="Liu S."/>
            <person name="Lin W."/>
            <person name="Guo K."/>
            <person name="Jin S."/>
            <person name="Xu P."/>
            <person name="Storey K.B."/>
            <person name="Huan P."/>
            <person name="Zhang T."/>
            <person name="Zhou Y."/>
            <person name="Zhang J."/>
            <person name="Lin C."/>
            <person name="Li X."/>
            <person name="Xing L."/>
            <person name="Huo D."/>
            <person name="Sun M."/>
            <person name="Wang L."/>
            <person name="Mercier A."/>
            <person name="Li F."/>
            <person name="Yang H."/>
            <person name="Xiang J."/>
        </authorList>
    </citation>
    <scope>NUCLEOTIDE SEQUENCE [LARGE SCALE GENOMIC DNA]</scope>
    <source>
        <strain evidence="3">Shaxun</strain>
        <tissue evidence="3">Muscle</tissue>
    </source>
</reference>
<proteinExistence type="predicted"/>
<evidence type="ECO:0000313" key="4">
    <source>
        <dbReference type="Proteomes" id="UP000230750"/>
    </source>
</evidence>
<evidence type="ECO:0000256" key="2">
    <source>
        <dbReference type="SAM" id="Phobius"/>
    </source>
</evidence>
<gene>
    <name evidence="3" type="ORF">BSL78_28141</name>
</gene>
<evidence type="ECO:0000313" key="3">
    <source>
        <dbReference type="EMBL" id="PIK35037.1"/>
    </source>
</evidence>
<feature type="region of interest" description="Disordered" evidence="1">
    <location>
        <begin position="99"/>
        <end position="125"/>
    </location>
</feature>
<feature type="compositionally biased region" description="Basic and acidic residues" evidence="1">
    <location>
        <begin position="99"/>
        <end position="113"/>
    </location>
</feature>